<sequence length="207" mass="22280">MDEATSGVNQRLERNTLWIVLILNVLISAAFFIVGFTGDSSALIANGVDNLSDALVYALSLVALSRGVTWKSRAAMFSGSMLLVFAVGILIDVGRRYVYGSEPIGTAMMAMSAVAAIVNFICLRLLQRLEQPDVNMRAATTFSFNDFISNGGILIAGVLVWWLGTNWPDLLVGVATALIAIKGGVEILKDARSEIREAKGRPEIKEA</sequence>
<dbReference type="GO" id="GO:0005886">
    <property type="term" value="C:plasma membrane"/>
    <property type="evidence" value="ECO:0007669"/>
    <property type="project" value="TreeGrafter"/>
</dbReference>
<keyword evidence="3" id="KW-0864">Zinc transport</keyword>
<dbReference type="PATRIC" id="fig|13690.10.peg.5376"/>
<name>A0A084E2A0_SPHYA</name>
<evidence type="ECO:0000313" key="10">
    <source>
        <dbReference type="EMBL" id="QJR00970.1"/>
    </source>
</evidence>
<dbReference type="EMBL" id="LSTR01000051">
    <property type="protein sequence ID" value="OAH41511.1"/>
    <property type="molecule type" value="Genomic_DNA"/>
</dbReference>
<dbReference type="AlphaFoldDB" id="A0A084E2A0"/>
<reference evidence="8 11" key="1">
    <citation type="submission" date="2014-03" db="EMBL/GenBank/DDBJ databases">
        <title>Genome sequence of Sphingobium yanoikuyae B1.</title>
        <authorList>
            <person name="Gan H.M."/>
            <person name="Gan H.Y."/>
            <person name="Savka M.A."/>
        </authorList>
    </citation>
    <scope>NUCLEOTIDE SEQUENCE [LARGE SCALE GENOMIC DNA]</scope>
    <source>
        <strain evidence="8 11">B1</strain>
    </source>
</reference>
<evidence type="ECO:0000256" key="4">
    <source>
        <dbReference type="ARBA" id="ARBA00022989"/>
    </source>
</evidence>
<dbReference type="GO" id="GO:0005385">
    <property type="term" value="F:zinc ion transmembrane transporter activity"/>
    <property type="evidence" value="ECO:0007669"/>
    <property type="project" value="TreeGrafter"/>
</dbReference>
<feature type="transmembrane region" description="Helical" evidence="6">
    <location>
        <begin position="147"/>
        <end position="164"/>
    </location>
</feature>
<evidence type="ECO:0000256" key="2">
    <source>
        <dbReference type="ARBA" id="ARBA00022692"/>
    </source>
</evidence>
<evidence type="ECO:0000313" key="13">
    <source>
        <dbReference type="Proteomes" id="UP000502611"/>
    </source>
</evidence>
<evidence type="ECO:0000313" key="9">
    <source>
        <dbReference type="EMBL" id="OAH41511.1"/>
    </source>
</evidence>
<dbReference type="SUPFAM" id="SSF161111">
    <property type="entry name" value="Cation efflux protein transmembrane domain-like"/>
    <property type="match status" value="1"/>
</dbReference>
<dbReference type="Proteomes" id="UP000028534">
    <property type="component" value="Unassembled WGS sequence"/>
</dbReference>
<evidence type="ECO:0000259" key="7">
    <source>
        <dbReference type="Pfam" id="PF01545"/>
    </source>
</evidence>
<dbReference type="Gene3D" id="1.20.1510.10">
    <property type="entry name" value="Cation efflux protein transmembrane domain"/>
    <property type="match status" value="1"/>
</dbReference>
<evidence type="ECO:0000313" key="12">
    <source>
        <dbReference type="Proteomes" id="UP000077262"/>
    </source>
</evidence>
<evidence type="ECO:0000313" key="8">
    <source>
        <dbReference type="EMBL" id="KEZ12092.1"/>
    </source>
</evidence>
<dbReference type="STRING" id="13690.AX777_24130"/>
<keyword evidence="3" id="KW-0406">Ion transport</keyword>
<dbReference type="EMBL" id="JGVR01000073">
    <property type="protein sequence ID" value="KEZ12092.1"/>
    <property type="molecule type" value="Genomic_DNA"/>
</dbReference>
<dbReference type="PANTHER" id="PTHR11562:SF17">
    <property type="entry name" value="RE54080P-RELATED"/>
    <property type="match status" value="1"/>
</dbReference>
<dbReference type="RefSeq" id="WP_010338228.1">
    <property type="nucleotide sequence ID" value="NZ_CAUUIR010000016.1"/>
</dbReference>
<dbReference type="InterPro" id="IPR058533">
    <property type="entry name" value="Cation_efflux_TM"/>
</dbReference>
<keyword evidence="3" id="KW-0862">Zinc</keyword>
<protein>
    <submittedName>
        <fullName evidence="8">Cation diffusion facilitator family transporter</fullName>
    </submittedName>
    <submittedName>
        <fullName evidence="10">Cation transporter</fullName>
    </submittedName>
    <submittedName>
        <fullName evidence="9">RND transporter</fullName>
    </submittedName>
</protein>
<dbReference type="Proteomes" id="UP000502611">
    <property type="component" value="Chromosome"/>
</dbReference>
<feature type="transmembrane region" description="Helical" evidence="6">
    <location>
        <begin position="16"/>
        <end position="36"/>
    </location>
</feature>
<dbReference type="InterPro" id="IPR050681">
    <property type="entry name" value="CDF/SLC30A"/>
</dbReference>
<keyword evidence="2 6" id="KW-0812">Transmembrane</keyword>
<accession>A0A084E2A0</accession>
<reference evidence="9 12" key="2">
    <citation type="submission" date="2016-02" db="EMBL/GenBank/DDBJ databases">
        <authorList>
            <person name="Wen L."/>
            <person name="He K."/>
            <person name="Yang H."/>
        </authorList>
    </citation>
    <scope>NUCLEOTIDE SEQUENCE [LARGE SCALE GENOMIC DNA]</scope>
    <source>
        <strain evidence="9 12">CD09_2</strain>
    </source>
</reference>
<dbReference type="Pfam" id="PF01545">
    <property type="entry name" value="Cation_efflux"/>
    <property type="match status" value="1"/>
</dbReference>
<proteinExistence type="predicted"/>
<comment type="subcellular location">
    <subcellularLocation>
        <location evidence="1">Membrane</location>
        <topology evidence="1">Multi-pass membrane protein</topology>
    </subcellularLocation>
</comment>
<feature type="transmembrane region" description="Helical" evidence="6">
    <location>
        <begin position="74"/>
        <end position="91"/>
    </location>
</feature>
<keyword evidence="4 6" id="KW-1133">Transmembrane helix</keyword>
<dbReference type="OrthoDB" id="9799649at2"/>
<evidence type="ECO:0000256" key="1">
    <source>
        <dbReference type="ARBA" id="ARBA00004141"/>
    </source>
</evidence>
<dbReference type="EMBL" id="CP053021">
    <property type="protein sequence ID" value="QJR00970.1"/>
    <property type="molecule type" value="Genomic_DNA"/>
</dbReference>
<dbReference type="Proteomes" id="UP000077262">
    <property type="component" value="Unassembled WGS sequence"/>
</dbReference>
<gene>
    <name evidence="9" type="ORF">AX777_24130</name>
    <name evidence="8" type="ORF">CP98_05192</name>
    <name evidence="10" type="ORF">HH800_01410</name>
</gene>
<dbReference type="eggNOG" id="COG1230">
    <property type="taxonomic scope" value="Bacteria"/>
</dbReference>
<dbReference type="PANTHER" id="PTHR11562">
    <property type="entry name" value="CATION EFFLUX PROTEIN/ ZINC TRANSPORTER"/>
    <property type="match status" value="1"/>
</dbReference>
<keyword evidence="3" id="KW-0813">Transport</keyword>
<evidence type="ECO:0000313" key="11">
    <source>
        <dbReference type="Proteomes" id="UP000028534"/>
    </source>
</evidence>
<keyword evidence="5 6" id="KW-0472">Membrane</keyword>
<evidence type="ECO:0000256" key="3">
    <source>
        <dbReference type="ARBA" id="ARBA00022906"/>
    </source>
</evidence>
<organism evidence="8 11">
    <name type="scientific">Sphingobium yanoikuyae</name>
    <name type="common">Sphingomonas yanoikuyae</name>
    <dbReference type="NCBI Taxonomy" id="13690"/>
    <lineage>
        <taxon>Bacteria</taxon>
        <taxon>Pseudomonadati</taxon>
        <taxon>Pseudomonadota</taxon>
        <taxon>Alphaproteobacteria</taxon>
        <taxon>Sphingomonadales</taxon>
        <taxon>Sphingomonadaceae</taxon>
        <taxon>Sphingobium</taxon>
    </lineage>
</organism>
<feature type="transmembrane region" description="Helical" evidence="6">
    <location>
        <begin position="103"/>
        <end position="126"/>
    </location>
</feature>
<evidence type="ECO:0000256" key="6">
    <source>
        <dbReference type="SAM" id="Phobius"/>
    </source>
</evidence>
<feature type="transmembrane region" description="Helical" evidence="6">
    <location>
        <begin position="42"/>
        <end position="62"/>
    </location>
</feature>
<evidence type="ECO:0000256" key="5">
    <source>
        <dbReference type="ARBA" id="ARBA00023136"/>
    </source>
</evidence>
<dbReference type="InterPro" id="IPR027469">
    <property type="entry name" value="Cation_efflux_TMD_sf"/>
</dbReference>
<feature type="domain" description="Cation efflux protein transmembrane" evidence="7">
    <location>
        <begin position="17"/>
        <end position="194"/>
    </location>
</feature>
<reference evidence="10 13" key="3">
    <citation type="submission" date="2020-04" db="EMBL/GenBank/DDBJ databases">
        <title>The Whole Genome Analysis of High salt-tolerant Sphingobium yanoikuyae YC-XJ2 with Aryl organophosphorus flame retardants (aryl-OPFRs)-degrading capacity and characteristics of Related phosphotriesterase.</title>
        <authorList>
            <person name="Li X."/>
        </authorList>
    </citation>
    <scope>NUCLEOTIDE SEQUENCE [LARGE SCALE GENOMIC DNA]</scope>
    <source>
        <strain evidence="10 13">YC-XJ2</strain>
    </source>
</reference>